<dbReference type="Proteomes" id="UP000483261">
    <property type="component" value="Unassembled WGS sequence"/>
</dbReference>
<dbReference type="PANTHER" id="PTHR30543:SF21">
    <property type="entry name" value="NAD(P)H-DEPENDENT FMN REDUCTASE LOT6"/>
    <property type="match status" value="1"/>
</dbReference>
<organism evidence="2 3">
    <name type="scientific">Nocardioides turkmenicus</name>
    <dbReference type="NCBI Taxonomy" id="2711220"/>
    <lineage>
        <taxon>Bacteria</taxon>
        <taxon>Bacillati</taxon>
        <taxon>Actinomycetota</taxon>
        <taxon>Actinomycetes</taxon>
        <taxon>Propionibacteriales</taxon>
        <taxon>Nocardioidaceae</taxon>
        <taxon>Nocardioides</taxon>
    </lineage>
</organism>
<dbReference type="GO" id="GO:0005829">
    <property type="term" value="C:cytosol"/>
    <property type="evidence" value="ECO:0007669"/>
    <property type="project" value="TreeGrafter"/>
</dbReference>
<evidence type="ECO:0000313" key="3">
    <source>
        <dbReference type="Proteomes" id="UP000483261"/>
    </source>
</evidence>
<comment type="caution">
    <text evidence="2">The sequence shown here is derived from an EMBL/GenBank/DDBJ whole genome shotgun (WGS) entry which is preliminary data.</text>
</comment>
<dbReference type="InterPro" id="IPR050712">
    <property type="entry name" value="NAD(P)H-dep_reductase"/>
</dbReference>
<dbReference type="SUPFAM" id="SSF52218">
    <property type="entry name" value="Flavoproteins"/>
    <property type="match status" value="1"/>
</dbReference>
<evidence type="ECO:0000259" key="1">
    <source>
        <dbReference type="Pfam" id="PF03358"/>
    </source>
</evidence>
<feature type="domain" description="NADPH-dependent FMN reductase-like" evidence="1">
    <location>
        <begin position="4"/>
        <end position="145"/>
    </location>
</feature>
<dbReference type="RefSeq" id="WP_165110276.1">
    <property type="nucleotide sequence ID" value="NZ_JAALAA010000005.1"/>
</dbReference>
<reference evidence="2 3" key="1">
    <citation type="submission" date="2020-02" db="EMBL/GenBank/DDBJ databases">
        <title>Whole-genome analyses of novel actinobacteria.</title>
        <authorList>
            <person name="Sahin N."/>
        </authorList>
    </citation>
    <scope>NUCLEOTIDE SEQUENCE [LARGE SCALE GENOMIC DNA]</scope>
    <source>
        <strain evidence="2 3">KC13</strain>
    </source>
</reference>
<dbReference type="GO" id="GO:0010181">
    <property type="term" value="F:FMN binding"/>
    <property type="evidence" value="ECO:0007669"/>
    <property type="project" value="TreeGrafter"/>
</dbReference>
<sequence length="179" mass="18832">MSDTRIAVLVGSLRAESTNRKLAEKLAAEAPEGVTLEIVDGLGELPFFNEDLEAEPGEAVTQLRKTITEADRVLIVTPEYNATIPGVLKNAIDWLSRPYAAGAIKDKIVSVVGITPTPYGGKWAHADAARSIGIAGGVVVEDAIVSQPAHEVDVFADAEVQARFSAAVEKLAGFQPAAV</sequence>
<dbReference type="AlphaFoldDB" id="A0A6M1QXG3"/>
<dbReference type="PANTHER" id="PTHR30543">
    <property type="entry name" value="CHROMATE REDUCTASE"/>
    <property type="match status" value="1"/>
</dbReference>
<accession>A0A6M1QXG3</accession>
<dbReference type="EMBL" id="JAALAA010000005">
    <property type="protein sequence ID" value="NGN92506.1"/>
    <property type="molecule type" value="Genomic_DNA"/>
</dbReference>
<dbReference type="Pfam" id="PF03358">
    <property type="entry name" value="FMN_red"/>
    <property type="match status" value="1"/>
</dbReference>
<evidence type="ECO:0000313" key="2">
    <source>
        <dbReference type="EMBL" id="NGN92506.1"/>
    </source>
</evidence>
<name>A0A6M1QXG3_9ACTN</name>
<proteinExistence type="predicted"/>
<keyword evidence="3" id="KW-1185">Reference proteome</keyword>
<dbReference type="Gene3D" id="3.40.50.360">
    <property type="match status" value="1"/>
</dbReference>
<dbReference type="InterPro" id="IPR005025">
    <property type="entry name" value="FMN_Rdtase-like_dom"/>
</dbReference>
<protein>
    <submittedName>
        <fullName evidence="2">NAD(P)H-dependent oxidoreductase</fullName>
    </submittedName>
</protein>
<gene>
    <name evidence="2" type="ORF">G5C66_07085</name>
</gene>
<dbReference type="GO" id="GO:0016491">
    <property type="term" value="F:oxidoreductase activity"/>
    <property type="evidence" value="ECO:0007669"/>
    <property type="project" value="InterPro"/>
</dbReference>
<dbReference type="InterPro" id="IPR029039">
    <property type="entry name" value="Flavoprotein-like_sf"/>
</dbReference>